<reference evidence="1 2" key="1">
    <citation type="journal article" date="2025" name="Int. J. Syst. Evol. Microbiol.">
        <title>Desulfovibrio falkowii sp. nov., Porphyromonas miyakawae sp. nov., Mediterraneibacter flintii sp. nov. and Owariibacterium komagatae gen. nov., sp. nov., isolated from human faeces.</title>
        <authorList>
            <person name="Hamaguchi T."/>
            <person name="Ohara M."/>
            <person name="Hisatomi A."/>
            <person name="Sekiguchi K."/>
            <person name="Takeda J.I."/>
            <person name="Ueyama J."/>
            <person name="Ito M."/>
            <person name="Nishiwaki H."/>
            <person name="Ogi T."/>
            <person name="Hirayama M."/>
            <person name="Ohkuma M."/>
            <person name="Sakamoto M."/>
            <person name="Ohno K."/>
        </authorList>
    </citation>
    <scope>NUCLEOTIDE SEQUENCE [LARGE SCALE GENOMIC DNA]</scope>
    <source>
        <strain evidence="1 2">13CB11C</strain>
    </source>
</reference>
<dbReference type="Proteomes" id="UP001628220">
    <property type="component" value="Unassembled WGS sequence"/>
</dbReference>
<keyword evidence="2" id="KW-1185">Reference proteome</keyword>
<proteinExistence type="predicted"/>
<dbReference type="EMBL" id="BAAFSF010000004">
    <property type="protein sequence ID" value="GAB1252159.1"/>
    <property type="molecule type" value="Genomic_DNA"/>
</dbReference>
<name>A0ABQ0E335_9PORP</name>
<sequence>MKVYTALFTEESEEAPLLYYKGESVLRSGFPFFLPDREPCYEAVPVLALMIAKTGKEVATKFALRYVKALGVGFELLAPRRLAQLSDCGYPWDAAVAFQDSAVAHFSEPYVQPGVVEEGNLLHYAAEQLTLSVTMPDGSHRSESFASYMPECAVAAFSQLNVIHQGDILLLRKSSTEPIPLSIESHIDIALGGGEEAPFRLRIK</sequence>
<dbReference type="SUPFAM" id="SSF56529">
    <property type="entry name" value="FAH"/>
    <property type="match status" value="1"/>
</dbReference>
<dbReference type="InterPro" id="IPR036663">
    <property type="entry name" value="Fumarylacetoacetase_C_sf"/>
</dbReference>
<comment type="caution">
    <text evidence="1">The sequence shown here is derived from an EMBL/GenBank/DDBJ whole genome shotgun (WGS) entry which is preliminary data.</text>
</comment>
<evidence type="ECO:0000313" key="1">
    <source>
        <dbReference type="EMBL" id="GAB1252159.1"/>
    </source>
</evidence>
<gene>
    <name evidence="1" type="ORF">Tsumi_12650</name>
</gene>
<protein>
    <submittedName>
        <fullName evidence="1">Uncharacterized protein</fullName>
    </submittedName>
</protein>
<evidence type="ECO:0000313" key="2">
    <source>
        <dbReference type="Proteomes" id="UP001628220"/>
    </source>
</evidence>
<organism evidence="1 2">
    <name type="scientific">Porphyromonas miyakawae</name>
    <dbReference type="NCBI Taxonomy" id="3137470"/>
    <lineage>
        <taxon>Bacteria</taxon>
        <taxon>Pseudomonadati</taxon>
        <taxon>Bacteroidota</taxon>
        <taxon>Bacteroidia</taxon>
        <taxon>Bacteroidales</taxon>
        <taxon>Porphyromonadaceae</taxon>
        <taxon>Porphyromonas</taxon>
    </lineage>
</organism>
<accession>A0ABQ0E335</accession>
<dbReference type="RefSeq" id="WP_411915925.1">
    <property type="nucleotide sequence ID" value="NZ_BAAFSF010000004.1"/>
</dbReference>